<dbReference type="NCBIfam" id="TIGR00815">
    <property type="entry name" value="sulP"/>
    <property type="match status" value="1"/>
</dbReference>
<dbReference type="AlphaFoldDB" id="A0A1L9Q5C5"/>
<dbReference type="VEuPathDB" id="FungiDB:ASPVEDRAFT_420304"/>
<feature type="transmembrane region" description="Helical" evidence="5">
    <location>
        <begin position="160"/>
        <end position="183"/>
    </location>
</feature>
<feature type="domain" description="STAS" evidence="6">
    <location>
        <begin position="494"/>
        <end position="642"/>
    </location>
</feature>
<feature type="transmembrane region" description="Helical" evidence="5">
    <location>
        <begin position="372"/>
        <end position="390"/>
    </location>
</feature>
<evidence type="ECO:0000256" key="4">
    <source>
        <dbReference type="ARBA" id="ARBA00023136"/>
    </source>
</evidence>
<evidence type="ECO:0000256" key="2">
    <source>
        <dbReference type="ARBA" id="ARBA00022692"/>
    </source>
</evidence>
<evidence type="ECO:0000313" key="8">
    <source>
        <dbReference type="Proteomes" id="UP000184073"/>
    </source>
</evidence>
<dbReference type="SUPFAM" id="SSF52091">
    <property type="entry name" value="SpoIIaa-like"/>
    <property type="match status" value="1"/>
</dbReference>
<dbReference type="EMBL" id="KV878141">
    <property type="protein sequence ID" value="OJJ08946.1"/>
    <property type="molecule type" value="Genomic_DNA"/>
</dbReference>
<evidence type="ECO:0000256" key="5">
    <source>
        <dbReference type="SAM" id="Phobius"/>
    </source>
</evidence>
<dbReference type="Proteomes" id="UP000184073">
    <property type="component" value="Unassembled WGS sequence"/>
</dbReference>
<dbReference type="CDD" id="cd07042">
    <property type="entry name" value="STAS_SulP_like_sulfate_transporter"/>
    <property type="match status" value="1"/>
</dbReference>
<feature type="transmembrane region" description="Helical" evidence="5">
    <location>
        <begin position="246"/>
        <end position="267"/>
    </location>
</feature>
<dbReference type="GO" id="GO:0016020">
    <property type="term" value="C:membrane"/>
    <property type="evidence" value="ECO:0007669"/>
    <property type="project" value="UniProtKB-SubCell"/>
</dbReference>
<reference evidence="8" key="1">
    <citation type="journal article" date="2017" name="Genome Biol.">
        <title>Comparative genomics reveals high biological diversity and specific adaptations in the industrially and medically important fungal genus Aspergillus.</title>
        <authorList>
            <person name="de Vries R.P."/>
            <person name="Riley R."/>
            <person name="Wiebenga A."/>
            <person name="Aguilar-Osorio G."/>
            <person name="Amillis S."/>
            <person name="Uchima C.A."/>
            <person name="Anderluh G."/>
            <person name="Asadollahi M."/>
            <person name="Askin M."/>
            <person name="Barry K."/>
            <person name="Battaglia E."/>
            <person name="Bayram O."/>
            <person name="Benocci T."/>
            <person name="Braus-Stromeyer S.A."/>
            <person name="Caldana C."/>
            <person name="Canovas D."/>
            <person name="Cerqueira G.C."/>
            <person name="Chen F."/>
            <person name="Chen W."/>
            <person name="Choi C."/>
            <person name="Clum A."/>
            <person name="Dos Santos R.A."/>
            <person name="Damasio A.R."/>
            <person name="Diallinas G."/>
            <person name="Emri T."/>
            <person name="Fekete E."/>
            <person name="Flipphi M."/>
            <person name="Freyberg S."/>
            <person name="Gallo A."/>
            <person name="Gournas C."/>
            <person name="Habgood R."/>
            <person name="Hainaut M."/>
            <person name="Harispe M.L."/>
            <person name="Henrissat B."/>
            <person name="Hilden K.S."/>
            <person name="Hope R."/>
            <person name="Hossain A."/>
            <person name="Karabika E."/>
            <person name="Karaffa L."/>
            <person name="Karanyi Z."/>
            <person name="Krasevec N."/>
            <person name="Kuo A."/>
            <person name="Kusch H."/>
            <person name="LaButti K."/>
            <person name="Lagendijk E.L."/>
            <person name="Lapidus A."/>
            <person name="Levasseur A."/>
            <person name="Lindquist E."/>
            <person name="Lipzen A."/>
            <person name="Logrieco A.F."/>
            <person name="MacCabe A."/>
            <person name="Maekelae M.R."/>
            <person name="Malavazi I."/>
            <person name="Melin P."/>
            <person name="Meyer V."/>
            <person name="Mielnichuk N."/>
            <person name="Miskei M."/>
            <person name="Molnar A.P."/>
            <person name="Mule G."/>
            <person name="Ngan C.Y."/>
            <person name="Orejas M."/>
            <person name="Orosz E."/>
            <person name="Ouedraogo J.P."/>
            <person name="Overkamp K.M."/>
            <person name="Park H.-S."/>
            <person name="Perrone G."/>
            <person name="Piumi F."/>
            <person name="Punt P.J."/>
            <person name="Ram A.F."/>
            <person name="Ramon A."/>
            <person name="Rauscher S."/>
            <person name="Record E."/>
            <person name="Riano-Pachon D.M."/>
            <person name="Robert V."/>
            <person name="Roehrig J."/>
            <person name="Ruller R."/>
            <person name="Salamov A."/>
            <person name="Salih N.S."/>
            <person name="Samson R.A."/>
            <person name="Sandor E."/>
            <person name="Sanguinetti M."/>
            <person name="Schuetze T."/>
            <person name="Sepcic K."/>
            <person name="Shelest E."/>
            <person name="Sherlock G."/>
            <person name="Sophianopoulou V."/>
            <person name="Squina F.M."/>
            <person name="Sun H."/>
            <person name="Susca A."/>
            <person name="Todd R.B."/>
            <person name="Tsang A."/>
            <person name="Unkles S.E."/>
            <person name="van de Wiele N."/>
            <person name="van Rossen-Uffink D."/>
            <person name="Oliveira J.V."/>
            <person name="Vesth T.C."/>
            <person name="Visser J."/>
            <person name="Yu J.-H."/>
            <person name="Zhou M."/>
            <person name="Andersen M.R."/>
            <person name="Archer D.B."/>
            <person name="Baker S.E."/>
            <person name="Benoit I."/>
            <person name="Brakhage A.A."/>
            <person name="Braus G.H."/>
            <person name="Fischer R."/>
            <person name="Frisvad J.C."/>
            <person name="Goldman G.H."/>
            <person name="Houbraken J."/>
            <person name="Oakley B."/>
            <person name="Pocsi I."/>
            <person name="Scazzocchio C."/>
            <person name="Seiboth B."/>
            <person name="vanKuyk P.A."/>
            <person name="Wortman J."/>
            <person name="Dyer P.S."/>
            <person name="Grigoriev I.V."/>
        </authorList>
    </citation>
    <scope>NUCLEOTIDE SEQUENCE [LARGE SCALE GENOMIC DNA]</scope>
    <source>
        <strain evidence="8">CBS 583.65</strain>
    </source>
</reference>
<dbReference type="OrthoDB" id="288203at2759"/>
<dbReference type="Gene3D" id="3.30.750.24">
    <property type="entry name" value="STAS domain"/>
    <property type="match status" value="1"/>
</dbReference>
<comment type="subcellular location">
    <subcellularLocation>
        <location evidence="1">Membrane</location>
        <topology evidence="1">Multi-pass membrane protein</topology>
    </subcellularLocation>
</comment>
<dbReference type="PROSITE" id="PS50801">
    <property type="entry name" value="STAS"/>
    <property type="match status" value="1"/>
</dbReference>
<dbReference type="Pfam" id="PF01740">
    <property type="entry name" value="STAS"/>
    <property type="match status" value="1"/>
</dbReference>
<keyword evidence="3 5" id="KW-1133">Transmembrane helix</keyword>
<feature type="transmembrane region" description="Helical" evidence="5">
    <location>
        <begin position="436"/>
        <end position="463"/>
    </location>
</feature>
<protein>
    <recommendedName>
        <fullName evidence="6">STAS domain-containing protein</fullName>
    </recommendedName>
</protein>
<dbReference type="GeneID" id="63727998"/>
<dbReference type="RefSeq" id="XP_040674708.1">
    <property type="nucleotide sequence ID" value="XM_040812487.1"/>
</dbReference>
<feature type="transmembrane region" description="Helical" evidence="5">
    <location>
        <begin position="133"/>
        <end position="153"/>
    </location>
</feature>
<keyword evidence="4 5" id="KW-0472">Membrane</keyword>
<gene>
    <name evidence="7" type="ORF">ASPVEDRAFT_420304</name>
</gene>
<dbReference type="STRING" id="1036611.A0A1L9Q5C5"/>
<feature type="transmembrane region" description="Helical" evidence="5">
    <location>
        <begin position="339"/>
        <end position="360"/>
    </location>
</feature>
<accession>A0A1L9Q5C5</accession>
<dbReference type="InterPro" id="IPR001902">
    <property type="entry name" value="SLC26A/SulP_fam"/>
</dbReference>
<name>A0A1L9Q5C5_ASPVE</name>
<dbReference type="PANTHER" id="PTHR11814">
    <property type="entry name" value="SULFATE TRANSPORTER"/>
    <property type="match status" value="1"/>
</dbReference>
<dbReference type="InterPro" id="IPR036513">
    <property type="entry name" value="STAS_dom_sf"/>
</dbReference>
<evidence type="ECO:0000313" key="7">
    <source>
        <dbReference type="EMBL" id="OJJ08946.1"/>
    </source>
</evidence>
<feature type="transmembrane region" description="Helical" evidence="5">
    <location>
        <begin position="215"/>
        <end position="234"/>
    </location>
</feature>
<dbReference type="InterPro" id="IPR002645">
    <property type="entry name" value="STAS_dom"/>
</dbReference>
<feature type="transmembrane region" description="Helical" evidence="5">
    <location>
        <begin position="402"/>
        <end position="424"/>
    </location>
</feature>
<sequence>MGQIQGLKKAIRHDPNINRFASLAGYCLPRLPKASANYLAAKVPITQWITGYSLAWLWSDLVAGITIGILLVPQSLAYAKVAEIPARYGLISSWLPTLFYTIMGTSKDVTAGPTAIMGLLTGEIVTDLVAEGYSAGAIASAAAFWVGVYSLILGLLRLGFLLDFIPLPVLSGYVSGAAITIVLQQLKGLFGEGKSADDTAGVIRVFFQRLPNTNWRAFLIALSGIILLLGLQYVGRKWGKAHRSLWYLSISRNALALIIFTLISWGVNKSRPNDPLFGISQVTGAGIIPPRKPDSNLLLKVAGRSVAVFIAAALEHLAIGKAFGRRHGYVIEQDQELNYIGLVNLFGSFFTCMPVTGGFSRTAVNSESGVKSPLSGLGTTACVLVSIYKLTDAFYWIPSATLSAIIVVAVWQIIVPFQVFWHYWKTSFADFVGSMVAFWVTLFVDVEIGIAAAVGYSLVYILLHLAFTQVTMVTRENLSELYPPYSSSSSLTNPSTTLTLPEDTMVFMLRDSILYPNAARTALEITNYIYSYSSGAHEKPSTTMDGPQNNTQGKSTERLWNDTKLRHIRNLRKEAGTSNSEESFLPFVRTVIIDMTRVTHVDTTGMQALADIRSALKDWAGTDAELTFVGLNNRVKERFRRAESCFDESSGEGEPRDGGYIVFDALQTALYSPRSEDVKGTQNE</sequence>
<organism evidence="7 8">
    <name type="scientific">Aspergillus versicolor CBS 583.65</name>
    <dbReference type="NCBI Taxonomy" id="1036611"/>
    <lineage>
        <taxon>Eukaryota</taxon>
        <taxon>Fungi</taxon>
        <taxon>Dikarya</taxon>
        <taxon>Ascomycota</taxon>
        <taxon>Pezizomycotina</taxon>
        <taxon>Eurotiomycetes</taxon>
        <taxon>Eurotiomycetidae</taxon>
        <taxon>Eurotiales</taxon>
        <taxon>Aspergillaceae</taxon>
        <taxon>Aspergillus</taxon>
        <taxon>Aspergillus subgen. Nidulantes</taxon>
    </lineage>
</organism>
<keyword evidence="8" id="KW-1185">Reference proteome</keyword>
<evidence type="ECO:0000256" key="1">
    <source>
        <dbReference type="ARBA" id="ARBA00004141"/>
    </source>
</evidence>
<feature type="transmembrane region" description="Helical" evidence="5">
    <location>
        <begin position="54"/>
        <end position="72"/>
    </location>
</feature>
<dbReference type="Pfam" id="PF00916">
    <property type="entry name" value="Sulfate_transp"/>
    <property type="match status" value="1"/>
</dbReference>
<dbReference type="GO" id="GO:0055085">
    <property type="term" value="P:transmembrane transport"/>
    <property type="evidence" value="ECO:0007669"/>
    <property type="project" value="InterPro"/>
</dbReference>
<evidence type="ECO:0000256" key="3">
    <source>
        <dbReference type="ARBA" id="ARBA00022989"/>
    </source>
</evidence>
<keyword evidence="2 5" id="KW-0812">Transmembrane</keyword>
<evidence type="ECO:0000259" key="6">
    <source>
        <dbReference type="PROSITE" id="PS50801"/>
    </source>
</evidence>
<feature type="transmembrane region" description="Helical" evidence="5">
    <location>
        <begin position="301"/>
        <end position="319"/>
    </location>
</feature>
<proteinExistence type="predicted"/>
<dbReference type="InterPro" id="IPR011547">
    <property type="entry name" value="SLC26A/SulP_dom"/>
</dbReference>